<evidence type="ECO:0000256" key="1">
    <source>
        <dbReference type="ARBA" id="ARBA00004141"/>
    </source>
</evidence>
<feature type="transmembrane region" description="Helical" evidence="5">
    <location>
        <begin position="249"/>
        <end position="268"/>
    </location>
</feature>
<feature type="transmembrane region" description="Helical" evidence="5">
    <location>
        <begin position="26"/>
        <end position="50"/>
    </location>
</feature>
<evidence type="ECO:0000256" key="2">
    <source>
        <dbReference type="ARBA" id="ARBA00022692"/>
    </source>
</evidence>
<keyword evidence="3 5" id="KW-1133">Transmembrane helix</keyword>
<evidence type="ECO:0000256" key="4">
    <source>
        <dbReference type="ARBA" id="ARBA00023136"/>
    </source>
</evidence>
<dbReference type="PANTHER" id="PTHR11040:SF70">
    <property type="entry name" value="OS05G0316100 PROTEIN"/>
    <property type="match status" value="1"/>
</dbReference>
<dbReference type="PANTHER" id="PTHR11040">
    <property type="entry name" value="ZINC/IRON TRANSPORTER"/>
    <property type="match status" value="1"/>
</dbReference>
<gene>
    <name evidence="6" type="ORF">PANT1444_LOCUS21123</name>
</gene>
<dbReference type="Pfam" id="PF02535">
    <property type="entry name" value="Zip"/>
    <property type="match status" value="1"/>
</dbReference>
<dbReference type="EMBL" id="HBEP01037283">
    <property type="protein sequence ID" value="CAD8511466.1"/>
    <property type="molecule type" value="Transcribed_RNA"/>
</dbReference>
<feature type="transmembrane region" description="Helical" evidence="5">
    <location>
        <begin position="274"/>
        <end position="297"/>
    </location>
</feature>
<sequence length="302" mass="31436">MAPATRSTSTAAAPAAVAERPIRLQIFYTSFLAAVTWLSISMVPGGVLVSGRSAAHVWWYGWVTALSTGLGALPMVWYKNVSDWWLGVGNAIAAGMMTAASVALLSEGLDLPGSPRYGVACGVLTGVVFILGSQRIMERNDPHGDVKLAVLGDVNARKALLLVLVMTLHSFSEGIGIGVSFGGQAGAHLGIMISTTLAIHNVPEGFAVAVVLVSRGMSVLGAALWAVTTSLPQPLMALLAFRFVDTFEPIQPAGLGFAAGAMLYVAWVELLSEAYEACGLLATGAASVIAGSTMWLCHEHLL</sequence>
<evidence type="ECO:0000313" key="6">
    <source>
        <dbReference type="EMBL" id="CAD8511466.1"/>
    </source>
</evidence>
<dbReference type="GO" id="GO:0005385">
    <property type="term" value="F:zinc ion transmembrane transporter activity"/>
    <property type="evidence" value="ECO:0007669"/>
    <property type="project" value="TreeGrafter"/>
</dbReference>
<dbReference type="AlphaFoldDB" id="A0A7S0I5D3"/>
<evidence type="ECO:0000256" key="5">
    <source>
        <dbReference type="SAM" id="Phobius"/>
    </source>
</evidence>
<feature type="transmembrane region" description="Helical" evidence="5">
    <location>
        <begin position="57"/>
        <end position="78"/>
    </location>
</feature>
<organism evidence="6">
    <name type="scientific">Phaeocystis antarctica</name>
    <dbReference type="NCBI Taxonomy" id="33657"/>
    <lineage>
        <taxon>Eukaryota</taxon>
        <taxon>Haptista</taxon>
        <taxon>Haptophyta</taxon>
        <taxon>Prymnesiophyceae</taxon>
        <taxon>Phaeocystales</taxon>
        <taxon>Phaeocystaceae</taxon>
        <taxon>Phaeocystis</taxon>
    </lineage>
</organism>
<dbReference type="InterPro" id="IPR003689">
    <property type="entry name" value="ZIP"/>
</dbReference>
<dbReference type="GO" id="GO:0016020">
    <property type="term" value="C:membrane"/>
    <property type="evidence" value="ECO:0007669"/>
    <property type="project" value="UniProtKB-SubCell"/>
</dbReference>
<protein>
    <submittedName>
        <fullName evidence="6">Uncharacterized protein</fullName>
    </submittedName>
</protein>
<feature type="transmembrane region" description="Helical" evidence="5">
    <location>
        <begin position="84"/>
        <end position="105"/>
    </location>
</feature>
<feature type="transmembrane region" description="Helical" evidence="5">
    <location>
        <begin position="117"/>
        <end position="136"/>
    </location>
</feature>
<keyword evidence="2 5" id="KW-0812">Transmembrane</keyword>
<accession>A0A7S0I5D3</accession>
<name>A0A7S0I5D3_9EUKA</name>
<comment type="subcellular location">
    <subcellularLocation>
        <location evidence="1">Membrane</location>
        <topology evidence="1">Multi-pass membrane protein</topology>
    </subcellularLocation>
</comment>
<evidence type="ECO:0000256" key="3">
    <source>
        <dbReference type="ARBA" id="ARBA00022989"/>
    </source>
</evidence>
<keyword evidence="4 5" id="KW-0472">Membrane</keyword>
<reference evidence="6" key="1">
    <citation type="submission" date="2021-01" db="EMBL/GenBank/DDBJ databases">
        <authorList>
            <person name="Corre E."/>
            <person name="Pelletier E."/>
            <person name="Niang G."/>
            <person name="Scheremetjew M."/>
            <person name="Finn R."/>
            <person name="Kale V."/>
            <person name="Holt S."/>
            <person name="Cochrane G."/>
            <person name="Meng A."/>
            <person name="Brown T."/>
            <person name="Cohen L."/>
        </authorList>
    </citation>
    <scope>NUCLEOTIDE SEQUENCE</scope>
    <source>
        <strain evidence="6">CCMP1374</strain>
    </source>
</reference>
<proteinExistence type="predicted"/>